<dbReference type="VEuPathDB" id="VectorBase:AARA000342"/>
<reference evidence="3" key="1">
    <citation type="submission" date="2022-08" db="UniProtKB">
        <authorList>
            <consortium name="EnsemblMetazoa"/>
        </authorList>
    </citation>
    <scope>IDENTIFICATION</scope>
    <source>
        <strain evidence="3">Dongola</strain>
    </source>
</reference>
<comment type="similarity">
    <text evidence="1">Belongs to the peptidase S1 family. CLIP subfamily.</text>
</comment>
<evidence type="ECO:0000313" key="4">
    <source>
        <dbReference type="Proteomes" id="UP000075840"/>
    </source>
</evidence>
<sequence>MYDAMLKYYDIGLLKLETNLNIQSNVLPACLWLDDEKSNAKLMITRWNNRKGPSSIMKQAEIIVKDFESCVSFFPPNFVTARNASLLEHQMCILNEMEDATVCMNTL</sequence>
<dbReference type="Proteomes" id="UP000075840">
    <property type="component" value="Unassembled WGS sequence"/>
</dbReference>
<organism evidence="3 4">
    <name type="scientific">Anopheles arabiensis</name>
    <name type="common">Mosquito</name>
    <dbReference type="NCBI Taxonomy" id="7173"/>
    <lineage>
        <taxon>Eukaryota</taxon>
        <taxon>Metazoa</taxon>
        <taxon>Ecdysozoa</taxon>
        <taxon>Arthropoda</taxon>
        <taxon>Hexapoda</taxon>
        <taxon>Insecta</taxon>
        <taxon>Pterygota</taxon>
        <taxon>Neoptera</taxon>
        <taxon>Endopterygota</taxon>
        <taxon>Diptera</taxon>
        <taxon>Nematocera</taxon>
        <taxon>Culicoidea</taxon>
        <taxon>Culicidae</taxon>
        <taxon>Anophelinae</taxon>
        <taxon>Anopheles</taxon>
    </lineage>
</organism>
<accession>A0A182HGI9</accession>
<keyword evidence="4" id="KW-1185">Reference proteome</keyword>
<dbReference type="SUPFAM" id="SSF50494">
    <property type="entry name" value="Trypsin-like serine proteases"/>
    <property type="match status" value="1"/>
</dbReference>
<evidence type="ECO:0000313" key="3">
    <source>
        <dbReference type="EnsemblMetazoa" id="AARA000342-PA"/>
    </source>
</evidence>
<name>A0A182HGI9_ANOAR</name>
<dbReference type="AlphaFoldDB" id="A0A182HGI9"/>
<evidence type="ECO:0000256" key="1">
    <source>
        <dbReference type="ARBA" id="ARBA00024195"/>
    </source>
</evidence>
<feature type="domain" description="Peptidase S1" evidence="2">
    <location>
        <begin position="8"/>
        <end position="77"/>
    </location>
</feature>
<dbReference type="Pfam" id="PF00089">
    <property type="entry name" value="Trypsin"/>
    <property type="match status" value="1"/>
</dbReference>
<dbReference type="GO" id="GO:0004252">
    <property type="term" value="F:serine-type endopeptidase activity"/>
    <property type="evidence" value="ECO:0007669"/>
    <property type="project" value="InterPro"/>
</dbReference>
<dbReference type="GO" id="GO:0006508">
    <property type="term" value="P:proteolysis"/>
    <property type="evidence" value="ECO:0007669"/>
    <property type="project" value="InterPro"/>
</dbReference>
<dbReference type="InterPro" id="IPR009003">
    <property type="entry name" value="Peptidase_S1_PA"/>
</dbReference>
<dbReference type="EMBL" id="APCN01008012">
    <property type="status" value="NOT_ANNOTATED_CDS"/>
    <property type="molecule type" value="Genomic_DNA"/>
</dbReference>
<protein>
    <recommendedName>
        <fullName evidence="2">Peptidase S1 domain-containing protein</fullName>
    </recommendedName>
</protein>
<proteinExistence type="inferred from homology"/>
<evidence type="ECO:0000259" key="2">
    <source>
        <dbReference type="Pfam" id="PF00089"/>
    </source>
</evidence>
<dbReference type="InterPro" id="IPR001254">
    <property type="entry name" value="Trypsin_dom"/>
</dbReference>
<dbReference type="Gene3D" id="2.40.10.10">
    <property type="entry name" value="Trypsin-like serine proteases"/>
    <property type="match status" value="1"/>
</dbReference>
<dbReference type="EnsemblMetazoa" id="AARA000342-RA">
    <property type="protein sequence ID" value="AARA000342-PA"/>
    <property type="gene ID" value="AARA000342"/>
</dbReference>
<dbReference type="InterPro" id="IPR043504">
    <property type="entry name" value="Peptidase_S1_PA_chymotrypsin"/>
</dbReference>